<name>A0A9X3ETS3_9BACT</name>
<feature type="domain" description="SGNH hydrolase-type esterase" evidence="2">
    <location>
        <begin position="419"/>
        <end position="548"/>
    </location>
</feature>
<reference evidence="3" key="1">
    <citation type="submission" date="2022-11" db="EMBL/GenBank/DDBJ databases">
        <title>Minimal conservation of predation-associated metabolite biosynthetic gene clusters underscores biosynthetic potential of Myxococcota including descriptions for ten novel species: Archangium lansinium sp. nov., Myxococcus landrumus sp. nov., Nannocystis bai.</title>
        <authorList>
            <person name="Ahearne A."/>
            <person name="Stevens C."/>
            <person name="Phillips K."/>
        </authorList>
    </citation>
    <scope>NUCLEOTIDE SEQUENCE</scope>
    <source>
        <strain evidence="3">Na p29</strain>
    </source>
</reference>
<accession>A0A9X3ETS3</accession>
<evidence type="ECO:0000313" key="3">
    <source>
        <dbReference type="EMBL" id="MCY1009620.1"/>
    </source>
</evidence>
<dbReference type="GO" id="GO:0016788">
    <property type="term" value="F:hydrolase activity, acting on ester bonds"/>
    <property type="evidence" value="ECO:0007669"/>
    <property type="project" value="UniProtKB-ARBA"/>
</dbReference>
<organism evidence="3 4">
    <name type="scientific">Nannocystis pusilla</name>
    <dbReference type="NCBI Taxonomy" id="889268"/>
    <lineage>
        <taxon>Bacteria</taxon>
        <taxon>Pseudomonadati</taxon>
        <taxon>Myxococcota</taxon>
        <taxon>Polyangia</taxon>
        <taxon>Nannocystales</taxon>
        <taxon>Nannocystaceae</taxon>
        <taxon>Nannocystis</taxon>
    </lineage>
</organism>
<dbReference type="InterPro" id="IPR013830">
    <property type="entry name" value="SGNH_hydro"/>
</dbReference>
<dbReference type="Gene3D" id="3.40.50.1110">
    <property type="entry name" value="SGNH hydrolase"/>
    <property type="match status" value="1"/>
</dbReference>
<dbReference type="EMBL" id="JAPNKE010000002">
    <property type="protein sequence ID" value="MCY1009620.1"/>
    <property type="molecule type" value="Genomic_DNA"/>
</dbReference>
<evidence type="ECO:0000313" key="4">
    <source>
        <dbReference type="Proteomes" id="UP001150924"/>
    </source>
</evidence>
<feature type="compositionally biased region" description="Basic and acidic residues" evidence="1">
    <location>
        <begin position="7"/>
        <end position="22"/>
    </location>
</feature>
<dbReference type="Proteomes" id="UP001150924">
    <property type="component" value="Unassembled WGS sequence"/>
</dbReference>
<proteinExistence type="predicted"/>
<dbReference type="Pfam" id="PF13472">
    <property type="entry name" value="Lipase_GDSL_2"/>
    <property type="match status" value="1"/>
</dbReference>
<evidence type="ECO:0000259" key="2">
    <source>
        <dbReference type="Pfam" id="PF13472"/>
    </source>
</evidence>
<dbReference type="AlphaFoldDB" id="A0A9X3ETS3"/>
<gene>
    <name evidence="3" type="ORF">OV079_29450</name>
</gene>
<sequence length="580" mass="63194">MTSRTMAADEHEGLLDGEERKVKVDLTRDEEHATSYPPGTFRKAIGAMIGLGLAIGLTYAVPAPKTVEAAETAQAQESSVAASLAACVTAAAGPEGLGCLHLVRPWTLATDPDTGEFLYVPFWNLIGRELLGMGQKAEVADAEVKEAIAVARVEAEKAEVEEFKEVEVRATPVQEDEKVPPLAPHEDDALPVEVPLERPEALDRFYAALTRTQLGLPGAVTRAMHYGDSAIGNDGITGAIRSKLQARFGDAGHGFHLLGQPNASYRHQGVRFDERSQWQHCFIIFDCKKDGYYGVGGTTFESAGGAEIRLSTAQKGPMGRKVARYEVWYAGLPKGGKLRLKLDEQEPIELETAADQLEDRWHVIETDDGEHTLSVRAAGGGKVRAYGVAMERTVPGVVYDEMSQIGALTRRLLNFDPEHLQRQIQRRDPDLLVLMFGGNDMNTQGTMEKYRAEYSAVIQLFRKADPQLPCLVMAPLDHGERDGSGKIVTRPIVTKLVQAQREVAETEGCAFFDTYEAMGGSGSMGRWVRSSPALGAGDLSHLTHHGHKVVGAMLYRSLMQGYVDYRKRVAGTPVKALAGD</sequence>
<feature type="region of interest" description="Disordered" evidence="1">
    <location>
        <begin position="1"/>
        <end position="22"/>
    </location>
</feature>
<dbReference type="Gene3D" id="2.60.120.1360">
    <property type="match status" value="1"/>
</dbReference>
<dbReference type="RefSeq" id="WP_267772282.1">
    <property type="nucleotide sequence ID" value="NZ_JAPNKE010000002.1"/>
</dbReference>
<evidence type="ECO:0000256" key="1">
    <source>
        <dbReference type="SAM" id="MobiDB-lite"/>
    </source>
</evidence>
<protein>
    <submittedName>
        <fullName evidence="3">GDSL-type esterase/lipase family protein</fullName>
    </submittedName>
</protein>
<dbReference type="InterPro" id="IPR036514">
    <property type="entry name" value="SGNH_hydro_sf"/>
</dbReference>
<keyword evidence="4" id="KW-1185">Reference proteome</keyword>
<dbReference type="SUPFAM" id="SSF52266">
    <property type="entry name" value="SGNH hydrolase"/>
    <property type="match status" value="1"/>
</dbReference>
<comment type="caution">
    <text evidence="3">The sequence shown here is derived from an EMBL/GenBank/DDBJ whole genome shotgun (WGS) entry which is preliminary data.</text>
</comment>